<dbReference type="PANTHER" id="PTHR10366">
    <property type="entry name" value="NAD DEPENDENT EPIMERASE/DEHYDRATASE"/>
    <property type="match status" value="1"/>
</dbReference>
<evidence type="ECO:0000259" key="5">
    <source>
        <dbReference type="Pfam" id="PF01073"/>
    </source>
</evidence>
<evidence type="ECO:0000313" key="7">
    <source>
        <dbReference type="Proteomes" id="UP000593575"/>
    </source>
</evidence>
<evidence type="ECO:0000256" key="2">
    <source>
        <dbReference type="ARBA" id="ARBA00023002"/>
    </source>
</evidence>
<dbReference type="InterPro" id="IPR050425">
    <property type="entry name" value="NAD(P)_dehydrat-like"/>
</dbReference>
<evidence type="ECO:0000256" key="1">
    <source>
        <dbReference type="ARBA" id="ARBA00022857"/>
    </source>
</evidence>
<comment type="similarity">
    <text evidence="4">Belongs to the 3-beta-HSD family.</text>
</comment>
<dbReference type="InterPro" id="IPR036291">
    <property type="entry name" value="NAD(P)-bd_dom_sf"/>
</dbReference>
<dbReference type="CDD" id="cd08958">
    <property type="entry name" value="FR_SDR_e"/>
    <property type="match status" value="1"/>
</dbReference>
<keyword evidence="7" id="KW-1185">Reference proteome</keyword>
<comment type="caution">
    <text evidence="6">The sequence shown here is derived from an EMBL/GenBank/DDBJ whole genome shotgun (WGS) entry which is preliminary data.</text>
</comment>
<evidence type="ECO:0000313" key="6">
    <source>
        <dbReference type="EMBL" id="MBA0836001.1"/>
    </source>
</evidence>
<dbReference type="EMBL" id="JABFAE010000009">
    <property type="protein sequence ID" value="MBA0836001.1"/>
    <property type="molecule type" value="Genomic_DNA"/>
</dbReference>
<dbReference type="InterPro" id="IPR002225">
    <property type="entry name" value="3Beta_OHSteriod_DH/Estase"/>
</dbReference>
<gene>
    <name evidence="6" type="ORF">Goarm_008248</name>
</gene>
<dbReference type="AlphaFoldDB" id="A0A7J9JPA0"/>
<keyword evidence="1" id="KW-0521">NADP</keyword>
<evidence type="ECO:0000256" key="4">
    <source>
        <dbReference type="RuleBase" id="RU004475"/>
    </source>
</evidence>
<keyword evidence="2 4" id="KW-0560">Oxidoreductase</keyword>
<dbReference type="FunFam" id="3.40.50.720:FF:000085">
    <property type="entry name" value="Dihydroflavonol reductase"/>
    <property type="match status" value="1"/>
</dbReference>
<protein>
    <recommendedName>
        <fullName evidence="5">3-beta hydroxysteroid dehydrogenase/isomerase domain-containing protein</fullName>
    </recommendedName>
</protein>
<name>A0A7J9JPA0_9ROSI</name>
<comment type="similarity">
    <text evidence="3">Belongs to the NAD(P)-dependent epimerase/dehydratase family. Dihydroflavonol-4-reductase subfamily.</text>
</comment>
<feature type="domain" description="3-beta hydroxysteroid dehydrogenase/isomerase" evidence="5">
    <location>
        <begin position="11"/>
        <end position="256"/>
    </location>
</feature>
<reference evidence="6 7" key="1">
    <citation type="journal article" date="2019" name="Genome Biol. Evol.">
        <title>Insights into the evolution of the New World diploid cottons (Gossypium, subgenus Houzingenia) based on genome sequencing.</title>
        <authorList>
            <person name="Grover C.E."/>
            <person name="Arick M.A. 2nd"/>
            <person name="Thrash A."/>
            <person name="Conover J.L."/>
            <person name="Sanders W.S."/>
            <person name="Peterson D.G."/>
            <person name="Frelichowski J.E."/>
            <person name="Scheffler J.A."/>
            <person name="Scheffler B.E."/>
            <person name="Wendel J.F."/>
        </authorList>
    </citation>
    <scope>NUCLEOTIDE SEQUENCE [LARGE SCALE GENOMIC DNA]</scope>
    <source>
        <strain evidence="6">6</strain>
        <tissue evidence="6">Leaf</tissue>
    </source>
</reference>
<dbReference type="Pfam" id="PF01073">
    <property type="entry name" value="3Beta_HSD"/>
    <property type="match status" value="1"/>
</dbReference>
<organism evidence="6 7">
    <name type="scientific">Gossypium armourianum</name>
    <dbReference type="NCBI Taxonomy" id="34283"/>
    <lineage>
        <taxon>Eukaryota</taxon>
        <taxon>Viridiplantae</taxon>
        <taxon>Streptophyta</taxon>
        <taxon>Embryophyta</taxon>
        <taxon>Tracheophyta</taxon>
        <taxon>Spermatophyta</taxon>
        <taxon>Magnoliopsida</taxon>
        <taxon>eudicotyledons</taxon>
        <taxon>Gunneridae</taxon>
        <taxon>Pentapetalae</taxon>
        <taxon>rosids</taxon>
        <taxon>malvids</taxon>
        <taxon>Malvales</taxon>
        <taxon>Malvaceae</taxon>
        <taxon>Malvoideae</taxon>
        <taxon>Gossypium</taxon>
    </lineage>
</organism>
<dbReference type="PANTHER" id="PTHR10366:SF852">
    <property type="entry name" value="CINNAMOYL-COA REDUCTASE CAD2"/>
    <property type="match status" value="1"/>
</dbReference>
<accession>A0A7J9JPA0</accession>
<dbReference type="SUPFAM" id="SSF51735">
    <property type="entry name" value="NAD(P)-binding Rossmann-fold domains"/>
    <property type="match status" value="1"/>
</dbReference>
<proteinExistence type="inferred from homology"/>
<dbReference type="Proteomes" id="UP000593575">
    <property type="component" value="Unassembled WGS sequence"/>
</dbReference>
<dbReference type="Gene3D" id="3.40.50.720">
    <property type="entry name" value="NAD(P)-binding Rossmann-like Domain"/>
    <property type="match status" value="1"/>
</dbReference>
<evidence type="ECO:0000256" key="3">
    <source>
        <dbReference type="ARBA" id="ARBA00023445"/>
    </source>
</evidence>
<dbReference type="GO" id="GO:0016616">
    <property type="term" value="F:oxidoreductase activity, acting on the CH-OH group of donors, NAD or NADP as acceptor"/>
    <property type="evidence" value="ECO:0007669"/>
    <property type="project" value="InterPro"/>
</dbReference>
<dbReference type="GO" id="GO:0006694">
    <property type="term" value="P:steroid biosynthetic process"/>
    <property type="evidence" value="ECO:0007669"/>
    <property type="project" value="InterPro"/>
</dbReference>
<sequence>MSTGEGKTVCVTGASGYIASCLVKHLLLRGYTVKASVRDPSDPRKTQHLLALEGAEERLKLFKANLLEEGSFDSGVEGCDGVFHTASPFYHDVTDPQVDVEFFTYMINPLVSTAELLDPAVKGTLNVLNSCANTPSVKRVVLTSSIAAVTYNGKPRTPDVVVDESWFTDPEYCKNLKLWYVVSKTIAEDSAWKFAKEKGLDMVVVNPAMVIGPLLQPTLNTSAAAVLSLIKGAQTFPNATFGWVNVKDVANAHIQAFEIPSASGRYCLVERVAHCSEVVKMLSELYPSFQLPEKCADDKPYVPTYQVSKEKAKTLGIEFTPLDVSLKETVESLKEKGFVSFES</sequence>